<evidence type="ECO:0000256" key="2">
    <source>
        <dbReference type="ARBA" id="ARBA00022618"/>
    </source>
</evidence>
<evidence type="ECO:0000256" key="1">
    <source>
        <dbReference type="ARBA" id="ARBA00006184"/>
    </source>
</evidence>
<dbReference type="GO" id="GO:0051301">
    <property type="term" value="P:cell division"/>
    <property type="evidence" value="ECO:0007669"/>
    <property type="project" value="UniProtKB-UniRule"/>
</dbReference>
<dbReference type="Pfam" id="PF22606">
    <property type="entry name" value="Cdc6-ORC-like_ATPase_lid"/>
    <property type="match status" value="1"/>
</dbReference>
<keyword evidence="3" id="KW-0235">DNA replication</keyword>
<dbReference type="InterPro" id="IPR054425">
    <property type="entry name" value="Cdc6_ORC1-like_ATPase_lid"/>
</dbReference>
<feature type="region of interest" description="Disordered" evidence="5">
    <location>
        <begin position="47"/>
        <end position="76"/>
    </location>
</feature>
<dbReference type="FunFam" id="3.40.50.300:FF:000547">
    <property type="entry name" value="Cell division control protein"/>
    <property type="match status" value="1"/>
</dbReference>
<dbReference type="GO" id="GO:0006270">
    <property type="term" value="P:DNA replication initiation"/>
    <property type="evidence" value="ECO:0007669"/>
    <property type="project" value="UniProtKB-UniRule"/>
</dbReference>
<dbReference type="Pfam" id="PF09079">
    <property type="entry name" value="WHD_Cdc6"/>
    <property type="match status" value="1"/>
</dbReference>
<dbReference type="InterPro" id="IPR036390">
    <property type="entry name" value="WH_DNA-bd_sf"/>
</dbReference>
<accession>A0A8J6LI34</accession>
<dbReference type="PANTHER" id="PTHR10763:SF26">
    <property type="entry name" value="CELL DIVISION CONTROL PROTEIN 6 HOMOLOG"/>
    <property type="match status" value="1"/>
</dbReference>
<dbReference type="GO" id="GO:0016887">
    <property type="term" value="F:ATP hydrolysis activity"/>
    <property type="evidence" value="ECO:0007669"/>
    <property type="project" value="InterPro"/>
</dbReference>
<evidence type="ECO:0000256" key="3">
    <source>
        <dbReference type="ARBA" id="ARBA00022705"/>
    </source>
</evidence>
<feature type="region of interest" description="Disordered" evidence="5">
    <location>
        <begin position="1"/>
        <end position="35"/>
    </location>
</feature>
<reference evidence="7" key="2">
    <citation type="submission" date="2021-08" db="EMBL/GenBank/DDBJ databases">
        <authorList>
            <person name="Eriksson T."/>
        </authorList>
    </citation>
    <scope>NUCLEOTIDE SEQUENCE</scope>
    <source>
        <strain evidence="7">Stoneville</strain>
        <tissue evidence="7">Whole head</tissue>
    </source>
</reference>
<keyword evidence="4" id="KW-0131">Cell cycle</keyword>
<dbReference type="AlphaFoldDB" id="A0A8J6LI34"/>
<evidence type="ECO:0000256" key="5">
    <source>
        <dbReference type="SAM" id="MobiDB-lite"/>
    </source>
</evidence>
<reference evidence="7" key="1">
    <citation type="journal article" date="2020" name="J Insects Food Feed">
        <title>The yellow mealworm (Tenebrio molitor) genome: a resource for the emerging insects as food and feed industry.</title>
        <authorList>
            <person name="Eriksson T."/>
            <person name="Andere A."/>
            <person name="Kelstrup H."/>
            <person name="Emery V."/>
            <person name="Picard C."/>
        </authorList>
    </citation>
    <scope>NUCLEOTIDE SEQUENCE</scope>
    <source>
        <strain evidence="7">Stoneville</strain>
        <tissue evidence="7">Whole head</tissue>
    </source>
</reference>
<feature type="compositionally biased region" description="Basic and acidic residues" evidence="5">
    <location>
        <begin position="596"/>
        <end position="606"/>
    </location>
</feature>
<dbReference type="Pfam" id="PF13401">
    <property type="entry name" value="AAA_22"/>
    <property type="match status" value="1"/>
</dbReference>
<name>A0A8J6LI34_TENMO</name>
<keyword evidence="2" id="KW-0132">Cell division</keyword>
<gene>
    <name evidence="7" type="ORF">GEV33_003065</name>
</gene>
<feature type="region of interest" description="Disordered" evidence="5">
    <location>
        <begin position="593"/>
        <end position="625"/>
    </location>
</feature>
<dbReference type="GO" id="GO:0003688">
    <property type="term" value="F:DNA replication origin binding"/>
    <property type="evidence" value="ECO:0007669"/>
    <property type="project" value="TreeGrafter"/>
</dbReference>
<dbReference type="Gene3D" id="1.10.8.60">
    <property type="match status" value="1"/>
</dbReference>
<feature type="region of interest" description="Disordered" evidence="5">
    <location>
        <begin position="181"/>
        <end position="222"/>
    </location>
</feature>
<comment type="caution">
    <text evidence="7">The sequence shown here is derived from an EMBL/GenBank/DDBJ whole genome shotgun (WGS) entry which is preliminary data.</text>
</comment>
<sequence>MTSEPPVRRSTRLSAKVNSTRSRRISTNPPLIISSDNEDDEVVVSLGHKEKRMTSTRPRRLVTKPPPIIPSESEAEDEDDERVYLIPKQKLLTKPRRLVNKRPSIISSVSDVDNDDEVVFLEPEPPVLIDLTESPAPVLLDLTGPTIKSINLNPVIVLSQMPVNPQARERSTDSEIEKTLCKEPVRTPQKTKPRSTGGDKFVTPPKQRKIDSENDENIPVTSPVTPTVLLEKLSLVASEEKNNRRKLFGENDLYQNARRALHSTCPTTMPGRQKELDELKGFILGHVDKGTSGTLYISGPPGTGKTASLNLILEDSKISAEISQVYVNCTSIKSSGSIFSRIAKDLGVKSGGNSEKEYISAVEKHLQRPHKTILLVLDEIDQLESKRQSVLYTIFEWPAIPNSRVILVGIANALDLTDRILPRLQARCELKPQLMHFAPYTKQQLVEIFTSRLRDAGVLDIFSPVALQMLAGKVAAVSGDVRRALDIGRRVVELVDKRRTGDGVLKAVENLAEELESEKKIESVDLKEVVSVLNSVYGTTQSFDDEVDDAFPLQQKIVVCSLLLILNKAKNKDVTVGRLHDVYRRVCSKRNIQVGDHQDHQEKGSEDAQSESGVGPGRGRGGSER</sequence>
<dbReference type="SUPFAM" id="SSF52540">
    <property type="entry name" value="P-loop containing nucleoside triphosphate hydrolases"/>
    <property type="match status" value="1"/>
</dbReference>
<dbReference type="InterPro" id="IPR036388">
    <property type="entry name" value="WH-like_DNA-bd_sf"/>
</dbReference>
<feature type="compositionally biased region" description="Gly residues" evidence="5">
    <location>
        <begin position="614"/>
        <end position="625"/>
    </location>
</feature>
<feature type="compositionally biased region" description="Polar residues" evidence="5">
    <location>
        <begin position="12"/>
        <end position="29"/>
    </location>
</feature>
<evidence type="ECO:0000259" key="6">
    <source>
        <dbReference type="SMART" id="SM00382"/>
    </source>
</evidence>
<dbReference type="InterPro" id="IPR049945">
    <property type="entry name" value="AAA_22"/>
</dbReference>
<proteinExistence type="inferred from homology"/>
<evidence type="ECO:0000313" key="7">
    <source>
        <dbReference type="EMBL" id="KAH0819728.1"/>
    </source>
</evidence>
<keyword evidence="8" id="KW-1185">Reference proteome</keyword>
<dbReference type="Proteomes" id="UP000719412">
    <property type="component" value="Unassembled WGS sequence"/>
</dbReference>
<evidence type="ECO:0000256" key="4">
    <source>
        <dbReference type="ARBA" id="ARBA00023306"/>
    </source>
</evidence>
<dbReference type="GO" id="GO:0005634">
    <property type="term" value="C:nucleus"/>
    <property type="evidence" value="ECO:0007669"/>
    <property type="project" value="UniProtKB-SubCell"/>
</dbReference>
<dbReference type="PANTHER" id="PTHR10763">
    <property type="entry name" value="CELL DIVISION CONTROL PROTEIN 6-RELATED"/>
    <property type="match status" value="1"/>
</dbReference>
<dbReference type="InterPro" id="IPR027417">
    <property type="entry name" value="P-loop_NTPase"/>
</dbReference>
<organism evidence="7 8">
    <name type="scientific">Tenebrio molitor</name>
    <name type="common">Yellow mealworm beetle</name>
    <dbReference type="NCBI Taxonomy" id="7067"/>
    <lineage>
        <taxon>Eukaryota</taxon>
        <taxon>Metazoa</taxon>
        <taxon>Ecdysozoa</taxon>
        <taxon>Arthropoda</taxon>
        <taxon>Hexapoda</taxon>
        <taxon>Insecta</taxon>
        <taxon>Pterygota</taxon>
        <taxon>Neoptera</taxon>
        <taxon>Endopterygota</taxon>
        <taxon>Coleoptera</taxon>
        <taxon>Polyphaga</taxon>
        <taxon>Cucujiformia</taxon>
        <taxon>Tenebrionidae</taxon>
        <taxon>Tenebrio</taxon>
    </lineage>
</organism>
<dbReference type="SUPFAM" id="SSF46785">
    <property type="entry name" value="Winged helix' DNA-binding domain"/>
    <property type="match status" value="1"/>
</dbReference>
<dbReference type="InterPro" id="IPR015163">
    <property type="entry name" value="Cdc6_C"/>
</dbReference>
<dbReference type="Gene3D" id="1.10.10.10">
    <property type="entry name" value="Winged helix-like DNA-binding domain superfamily/Winged helix DNA-binding domain"/>
    <property type="match status" value="1"/>
</dbReference>
<dbReference type="InterPro" id="IPR050311">
    <property type="entry name" value="ORC1/CDC6"/>
</dbReference>
<dbReference type="CDD" id="cd00009">
    <property type="entry name" value="AAA"/>
    <property type="match status" value="1"/>
</dbReference>
<dbReference type="EMBL" id="JABDTM020013881">
    <property type="protein sequence ID" value="KAH0819728.1"/>
    <property type="molecule type" value="Genomic_DNA"/>
</dbReference>
<evidence type="ECO:0000313" key="8">
    <source>
        <dbReference type="Proteomes" id="UP000719412"/>
    </source>
</evidence>
<feature type="domain" description="AAA+ ATPase" evidence="6">
    <location>
        <begin position="291"/>
        <end position="434"/>
    </location>
</feature>
<dbReference type="Gene3D" id="3.40.50.300">
    <property type="entry name" value="P-loop containing nucleotide triphosphate hydrolases"/>
    <property type="match status" value="1"/>
</dbReference>
<dbReference type="GO" id="GO:0033314">
    <property type="term" value="P:mitotic DNA replication checkpoint signaling"/>
    <property type="evidence" value="ECO:0007669"/>
    <property type="project" value="TreeGrafter"/>
</dbReference>
<comment type="similarity">
    <text evidence="1">Belongs to the CDC6/cdc18 family.</text>
</comment>
<protein>
    <recommendedName>
        <fullName evidence="6">AAA+ ATPase domain-containing protein</fullName>
    </recommendedName>
</protein>
<dbReference type="SMART" id="SM00382">
    <property type="entry name" value="AAA"/>
    <property type="match status" value="1"/>
</dbReference>
<dbReference type="InterPro" id="IPR003593">
    <property type="entry name" value="AAA+_ATPase"/>
</dbReference>